<evidence type="ECO:0000259" key="1">
    <source>
        <dbReference type="Pfam" id="PF13952"/>
    </source>
</evidence>
<name>A0A6V7NHD4_ANACO</name>
<sequence>MALKKANIEHISDELFWLAKGPNDMAIRYTAYLINGFRFHTKDRELNRNTQNSGVVVSATTSSFASAKDENPSLGDVNYYGILTDIFELDYRGHFRVVLFKCDWVDINRRSGIKQDEFGFTLVNFKRLTNTGKFFSDEPFVLASQAEQVFYIQDPIEKDWHVVVKHKPRDLFDMNEKLNLIDGKDDMDVDFLYSPNENMAENIISSDIDEDINWVRTDVPGVTIDVSLPTSNVAREGNDYESDFIESDC</sequence>
<evidence type="ECO:0000313" key="2">
    <source>
        <dbReference type="EMBL" id="CAD1817844.1"/>
    </source>
</evidence>
<dbReference type="PANTHER" id="PTHR48258:SF15">
    <property type="entry name" value="OS02G0543900 PROTEIN"/>
    <property type="match status" value="1"/>
</dbReference>
<gene>
    <name evidence="2" type="ORF">CB5_LOCUS1055</name>
</gene>
<dbReference type="PANTHER" id="PTHR48258">
    <property type="entry name" value="DUF4218 DOMAIN-CONTAINING PROTEIN-RELATED"/>
    <property type="match status" value="1"/>
</dbReference>
<feature type="domain" description="DUF4216" evidence="1">
    <location>
        <begin position="88"/>
        <end position="163"/>
    </location>
</feature>
<dbReference type="EMBL" id="LR862138">
    <property type="protein sequence ID" value="CAD1817844.1"/>
    <property type="molecule type" value="Genomic_DNA"/>
</dbReference>
<dbReference type="AlphaFoldDB" id="A0A6V7NHD4"/>
<dbReference type="Pfam" id="PF13952">
    <property type="entry name" value="DUF4216"/>
    <property type="match status" value="1"/>
</dbReference>
<organism evidence="2">
    <name type="scientific">Ananas comosus var. bracteatus</name>
    <name type="common">red pineapple</name>
    <dbReference type="NCBI Taxonomy" id="296719"/>
    <lineage>
        <taxon>Eukaryota</taxon>
        <taxon>Viridiplantae</taxon>
        <taxon>Streptophyta</taxon>
        <taxon>Embryophyta</taxon>
        <taxon>Tracheophyta</taxon>
        <taxon>Spermatophyta</taxon>
        <taxon>Magnoliopsida</taxon>
        <taxon>Liliopsida</taxon>
        <taxon>Poales</taxon>
        <taxon>Bromeliaceae</taxon>
        <taxon>Bromelioideae</taxon>
        <taxon>Ananas</taxon>
    </lineage>
</organism>
<reference evidence="2" key="1">
    <citation type="submission" date="2020-07" db="EMBL/GenBank/DDBJ databases">
        <authorList>
            <person name="Lin J."/>
        </authorList>
    </citation>
    <scope>NUCLEOTIDE SEQUENCE</scope>
</reference>
<accession>A0A6V7NHD4</accession>
<proteinExistence type="predicted"/>
<protein>
    <recommendedName>
        <fullName evidence="1">DUF4216 domain-containing protein</fullName>
    </recommendedName>
</protein>
<dbReference type="InterPro" id="IPR025312">
    <property type="entry name" value="DUF4216"/>
</dbReference>